<comment type="caution">
    <text evidence="9">The sequence shown here is derived from an EMBL/GenBank/DDBJ whole genome shotgun (WGS) entry which is preliminary data.</text>
</comment>
<evidence type="ECO:0000313" key="9">
    <source>
        <dbReference type="EMBL" id="KAK2713310.1"/>
    </source>
</evidence>
<evidence type="ECO:0000256" key="8">
    <source>
        <dbReference type="SAM" id="SignalP"/>
    </source>
</evidence>
<keyword evidence="10" id="KW-1185">Reference proteome</keyword>
<evidence type="ECO:0000256" key="2">
    <source>
        <dbReference type="ARBA" id="ARBA00022525"/>
    </source>
</evidence>
<evidence type="ECO:0000256" key="6">
    <source>
        <dbReference type="PIRSR" id="PIRSR619791-2"/>
    </source>
</evidence>
<sequence length="784" mass="88085">LFIMAKIVLILLYLIHGYIAIDKFFETEEDGIGNMTRAGRSINASHGKGNNAALVCPSVLFGRPSSCKSLSQCSPWYLDILRGPSISCPGDGAFSMCCPSIFSNRAVSARTQKPSAFSEDGRVLLAKMSEHGKKIVASSARLSRSQASKGKKTKQQTDFAKSTDLALSVVDAARALKAKNGLNPVQAGIGLQRFDVRETVLRNACPAQPFCSFSSKYRTMDGSCNNRLQPNWGKAGTPVERILPPSYADGIWTPKRAKSGAELPNVRAIRSRVLFDEDHPWNDATHMSMQWGQFLDHDLSHVPMFRSANDSVIQCCSSKNELLSPKKKHRHCFEVEIPANDKFFKSMGVRCLNMIRSVIAPRADCRFGYADQMNIISHFIDASHIYGNDDETAHKLRELKRGRMSVQKVNGKDFPPEDPSATNCIRDPGSKGCFISGDDRMNQVPGLTALHILFLREHNRLAGQLEKLNPHWSDEKIFQETRRIMGALMQRITYNEYLPVVLGNRVIEAYSLYPLSGGYSNTYNEFINPSITNEFTTAAFRMGHSLIQGDWHSVSESGQWTEHKLRDWFNRPGFLKTPNQLDSVTRGLVEQRCQSADEWVSEEVSNHLFQRPGKKHGFDLISINIRRGRDHGLDGYNAYRQVCGLRKARRFEDLTDVMNSDVVARLKSMYSSVEDIDLYVGGLSERQVPGGMVGPTFTCLIADQFARLKEGDRFFYEHGGQHGSFTPGQLEEIRKYTLARLICDNSDDIKILQPMVFRVPGKFNPRLTCSSNGIPKMDLRPWKE</sequence>
<feature type="binding site" description="axial binding residue" evidence="6">
    <location>
        <position position="544"/>
    </location>
    <ligand>
        <name>heme b</name>
        <dbReference type="ChEBI" id="CHEBI:60344"/>
    </ligand>
    <ligandPart>
        <name>Fe</name>
        <dbReference type="ChEBI" id="CHEBI:18248"/>
    </ligandPart>
</feature>
<evidence type="ECO:0000313" key="10">
    <source>
        <dbReference type="Proteomes" id="UP001187531"/>
    </source>
</evidence>
<dbReference type="GO" id="GO:0046872">
    <property type="term" value="F:metal ion binding"/>
    <property type="evidence" value="ECO:0007669"/>
    <property type="project" value="UniProtKB-KW"/>
</dbReference>
<dbReference type="InterPro" id="IPR037120">
    <property type="entry name" value="Haem_peroxidase_sf_animal"/>
</dbReference>
<feature type="chain" id="PRO_5041685649" description="Chorion peroxidase" evidence="8">
    <location>
        <begin position="21"/>
        <end position="784"/>
    </location>
</feature>
<dbReference type="InterPro" id="IPR010255">
    <property type="entry name" value="Haem_peroxidase_sf"/>
</dbReference>
<dbReference type="PRINTS" id="PR00457">
    <property type="entry name" value="ANPEROXIDASE"/>
</dbReference>
<protein>
    <recommendedName>
        <fullName evidence="11">Chorion peroxidase</fullName>
    </recommendedName>
</protein>
<feature type="non-terminal residue" evidence="9">
    <location>
        <position position="784"/>
    </location>
</feature>
<feature type="compositionally biased region" description="Low complexity" evidence="7">
    <location>
        <begin position="137"/>
        <end position="148"/>
    </location>
</feature>
<dbReference type="Proteomes" id="UP001187531">
    <property type="component" value="Unassembled WGS sequence"/>
</dbReference>
<dbReference type="PANTHER" id="PTHR11475">
    <property type="entry name" value="OXIDASE/PEROXIDASE"/>
    <property type="match status" value="1"/>
</dbReference>
<comment type="subcellular location">
    <subcellularLocation>
        <location evidence="1">Secreted</location>
    </subcellularLocation>
</comment>
<evidence type="ECO:0008006" key="11">
    <source>
        <dbReference type="Google" id="ProtNLM"/>
    </source>
</evidence>
<name>A0AA88L9L9_ARTSF</name>
<dbReference type="GO" id="GO:0005576">
    <property type="term" value="C:extracellular region"/>
    <property type="evidence" value="ECO:0007669"/>
    <property type="project" value="UniProtKB-SubCell"/>
</dbReference>
<dbReference type="GO" id="GO:0004601">
    <property type="term" value="F:peroxidase activity"/>
    <property type="evidence" value="ECO:0007669"/>
    <property type="project" value="UniProtKB-KW"/>
</dbReference>
<dbReference type="FunFam" id="1.10.640.10:FF:000003">
    <property type="entry name" value="chorion peroxidase"/>
    <property type="match status" value="1"/>
</dbReference>
<dbReference type="Gene3D" id="1.10.640.10">
    <property type="entry name" value="Haem peroxidase domain superfamily, animal type"/>
    <property type="match status" value="1"/>
</dbReference>
<keyword evidence="3" id="KW-0575">Peroxidase</keyword>
<keyword evidence="6" id="KW-0408">Iron</keyword>
<keyword evidence="3" id="KW-0560">Oxidoreductase</keyword>
<evidence type="ECO:0000256" key="5">
    <source>
        <dbReference type="ARBA" id="ARBA00023180"/>
    </source>
</evidence>
<feature type="signal peptide" evidence="8">
    <location>
        <begin position="1"/>
        <end position="20"/>
    </location>
</feature>
<dbReference type="EMBL" id="JAVRJZ010000014">
    <property type="protein sequence ID" value="KAK2713310.1"/>
    <property type="molecule type" value="Genomic_DNA"/>
</dbReference>
<dbReference type="InterPro" id="IPR019791">
    <property type="entry name" value="Haem_peroxidase_animal"/>
</dbReference>
<feature type="region of interest" description="Disordered" evidence="7">
    <location>
        <begin position="137"/>
        <end position="157"/>
    </location>
</feature>
<dbReference type="PANTHER" id="PTHR11475:SF4">
    <property type="entry name" value="CHORION PEROXIDASE"/>
    <property type="match status" value="1"/>
</dbReference>
<dbReference type="CDD" id="cd09823">
    <property type="entry name" value="peroxinectin_like"/>
    <property type="match status" value="1"/>
</dbReference>
<dbReference type="AlphaFoldDB" id="A0AA88L9L9"/>
<keyword evidence="2" id="KW-0964">Secreted</keyword>
<proteinExistence type="predicted"/>
<evidence type="ECO:0000256" key="3">
    <source>
        <dbReference type="ARBA" id="ARBA00022559"/>
    </source>
</evidence>
<keyword evidence="6" id="KW-0479">Metal-binding</keyword>
<dbReference type="PROSITE" id="PS50292">
    <property type="entry name" value="PEROXIDASE_3"/>
    <property type="match status" value="1"/>
</dbReference>
<dbReference type="SUPFAM" id="SSF48113">
    <property type="entry name" value="Heme-dependent peroxidases"/>
    <property type="match status" value="1"/>
</dbReference>
<keyword evidence="4 8" id="KW-0732">Signal</keyword>
<dbReference type="GO" id="GO:0020037">
    <property type="term" value="F:heme binding"/>
    <property type="evidence" value="ECO:0007669"/>
    <property type="project" value="InterPro"/>
</dbReference>
<keyword evidence="5" id="KW-0325">Glycoprotein</keyword>
<evidence type="ECO:0000256" key="7">
    <source>
        <dbReference type="SAM" id="MobiDB-lite"/>
    </source>
</evidence>
<evidence type="ECO:0000256" key="1">
    <source>
        <dbReference type="ARBA" id="ARBA00004613"/>
    </source>
</evidence>
<evidence type="ECO:0000256" key="4">
    <source>
        <dbReference type="ARBA" id="ARBA00022729"/>
    </source>
</evidence>
<keyword evidence="6" id="KW-0349">Heme</keyword>
<accession>A0AA88L9L9</accession>
<organism evidence="9 10">
    <name type="scientific">Artemia franciscana</name>
    <name type="common">Brine shrimp</name>
    <name type="synonym">Artemia sanfranciscana</name>
    <dbReference type="NCBI Taxonomy" id="6661"/>
    <lineage>
        <taxon>Eukaryota</taxon>
        <taxon>Metazoa</taxon>
        <taxon>Ecdysozoa</taxon>
        <taxon>Arthropoda</taxon>
        <taxon>Crustacea</taxon>
        <taxon>Branchiopoda</taxon>
        <taxon>Anostraca</taxon>
        <taxon>Artemiidae</taxon>
        <taxon>Artemia</taxon>
    </lineage>
</organism>
<gene>
    <name evidence="9" type="ORF">QYM36_009241</name>
</gene>
<dbReference type="GO" id="GO:0006979">
    <property type="term" value="P:response to oxidative stress"/>
    <property type="evidence" value="ECO:0007669"/>
    <property type="project" value="InterPro"/>
</dbReference>
<reference evidence="9" key="1">
    <citation type="submission" date="2023-07" db="EMBL/GenBank/DDBJ databases">
        <title>Chromosome-level genome assembly of Artemia franciscana.</title>
        <authorList>
            <person name="Jo E."/>
        </authorList>
    </citation>
    <scope>NUCLEOTIDE SEQUENCE</scope>
    <source>
        <tissue evidence="9">Whole body</tissue>
    </source>
</reference>
<dbReference type="Pfam" id="PF03098">
    <property type="entry name" value="An_peroxidase"/>
    <property type="match status" value="1"/>
</dbReference>